<comment type="subcellular location">
    <subcellularLocation>
        <location evidence="1">Cell inner membrane</location>
        <topology evidence="1">Multi-pass membrane protein</topology>
    </subcellularLocation>
</comment>
<keyword evidence="2" id="KW-0813">Transport</keyword>
<accession>A0A6N8II71</accession>
<feature type="transmembrane region" description="Helical" evidence="10">
    <location>
        <begin position="78"/>
        <end position="96"/>
    </location>
</feature>
<name>A0A6N8II71_9ACTN</name>
<dbReference type="InterPro" id="IPR017871">
    <property type="entry name" value="ABC_transporter-like_CS"/>
</dbReference>
<dbReference type="GO" id="GO:0005524">
    <property type="term" value="F:ATP binding"/>
    <property type="evidence" value="ECO:0007669"/>
    <property type="project" value="UniProtKB-KW"/>
</dbReference>
<dbReference type="InterPro" id="IPR003593">
    <property type="entry name" value="AAA+_ATPase"/>
</dbReference>
<dbReference type="EMBL" id="WPOC01000013">
    <property type="protein sequence ID" value="MVN15537.1"/>
    <property type="molecule type" value="Genomic_DNA"/>
</dbReference>
<gene>
    <name evidence="13" type="ORF">GO738_09325</name>
</gene>
<dbReference type="PROSITE" id="PS50893">
    <property type="entry name" value="ABC_TRANSPORTER_2"/>
    <property type="match status" value="1"/>
</dbReference>
<feature type="transmembrane region" description="Helical" evidence="10">
    <location>
        <begin position="298"/>
        <end position="317"/>
    </location>
</feature>
<keyword evidence="3" id="KW-1003">Cell membrane</keyword>
<reference evidence="13 14" key="1">
    <citation type="submission" date="2019-11" db="EMBL/GenBank/DDBJ databases">
        <title>Whole genome shotgun sequencing (WGS) data from Adlercreutzia equolifaciens ResAG-91, Eggerthella lenta MRI-F36, MRI-F37, MRI-F40, ResAG-49, ResAG-88, ResAG-121, ResAG-145, and Gordonibacter sp. ResAG-5, ResAG-26, ResAG-43, ResAG-50, ResAG-59.</title>
        <authorList>
            <person name="Stoll D.A."/>
            <person name="Danylec N."/>
            <person name="Franz C.M.A.P."/>
            <person name="Huch M."/>
        </authorList>
    </citation>
    <scope>NUCLEOTIDE SEQUENCE [LARGE SCALE GENOMIC DNA]</scope>
    <source>
        <strain evidence="13 14">ResAG-59</strain>
    </source>
</reference>
<dbReference type="PANTHER" id="PTHR43394">
    <property type="entry name" value="ATP-DEPENDENT PERMEASE MDL1, MITOCHONDRIAL"/>
    <property type="match status" value="1"/>
</dbReference>
<evidence type="ECO:0000313" key="14">
    <source>
        <dbReference type="Proteomes" id="UP000468327"/>
    </source>
</evidence>
<dbReference type="PROSITE" id="PS00211">
    <property type="entry name" value="ABC_TRANSPORTER_1"/>
    <property type="match status" value="1"/>
</dbReference>
<dbReference type="SUPFAM" id="SSF52540">
    <property type="entry name" value="P-loop containing nucleoside triphosphate hydrolases"/>
    <property type="match status" value="1"/>
</dbReference>
<dbReference type="InterPro" id="IPR003439">
    <property type="entry name" value="ABC_transporter-like_ATP-bd"/>
</dbReference>
<evidence type="ECO:0000313" key="13">
    <source>
        <dbReference type="EMBL" id="MVN15537.1"/>
    </source>
</evidence>
<dbReference type="Pfam" id="PF00664">
    <property type="entry name" value="ABC_membrane"/>
    <property type="match status" value="1"/>
</dbReference>
<evidence type="ECO:0000256" key="8">
    <source>
        <dbReference type="ARBA" id="ARBA00023136"/>
    </source>
</evidence>
<feature type="transmembrane region" description="Helical" evidence="10">
    <location>
        <begin position="181"/>
        <end position="204"/>
    </location>
</feature>
<evidence type="ECO:0000259" key="11">
    <source>
        <dbReference type="PROSITE" id="PS50893"/>
    </source>
</evidence>
<evidence type="ECO:0000256" key="4">
    <source>
        <dbReference type="ARBA" id="ARBA00022692"/>
    </source>
</evidence>
<feature type="domain" description="ABC transporter" evidence="11">
    <location>
        <begin position="355"/>
        <end position="589"/>
    </location>
</feature>
<dbReference type="RefSeq" id="WP_157006736.1">
    <property type="nucleotide sequence ID" value="NZ_WPOC01000013.1"/>
</dbReference>
<dbReference type="SUPFAM" id="SSF90123">
    <property type="entry name" value="ABC transporter transmembrane region"/>
    <property type="match status" value="1"/>
</dbReference>
<sequence length="617" mass="66802">MKRESAKGPAKDEAHRDTRGWLGILLGYASKCRGRMILAEVLSVASVFLGLVPFYAVYRIIEVVAATTDDIYASWDAILFWSVVSIASYVLQRVFFGLSTINAHISAYTILGTLREGVATKLMNASLGTAQDKTIGNLKNLVVDKIEKIEIPLAHTIPELSANLLLALAIAIWLAIIDWRIALSCLLTVPIGLLVMGLGMQNYYKMYDGYLKEQDRVNSVVVEYIEGIRVVKAFNQATNSYKKFSDAVSSFLKFTLSWMKSSWIPQHLAMSIIPTTLLGVAPVGILLFEMGDITAPEFGLSCVLALAVVTPVTYLGASFNEINLISYAIADAREFLDLPELPQPAERAVPSGAEVKFDDVHFSYREGKEALSGVSIEASSGSFVALVGPSGSGKSTIARLIARHWDVDSGSITIGGVDVRSMPLSQLSDLVSYVSQDDYLLDGTLLDNIRMGRPDATEEEAMAAAQAASCEEFIKRLPQGWDTPSGEAGRMLSGGERQRVCIARAILKDAPIVVFDEATAFADPENEARIQRSVAQLSKGKTLIVIAHRLSTIVAANTIYVIEDGSVVAQGGHDDLLRECKLYSSMWEAHTGASTWAVGDGGVSKAFASKAQEVDAR</sequence>
<feature type="domain" description="ABC transmembrane type-1" evidence="12">
    <location>
        <begin position="41"/>
        <end position="324"/>
    </location>
</feature>
<evidence type="ECO:0000256" key="7">
    <source>
        <dbReference type="ARBA" id="ARBA00022989"/>
    </source>
</evidence>
<evidence type="ECO:0000256" key="9">
    <source>
        <dbReference type="ARBA" id="ARBA00023455"/>
    </source>
</evidence>
<evidence type="ECO:0000259" key="12">
    <source>
        <dbReference type="PROSITE" id="PS50929"/>
    </source>
</evidence>
<dbReference type="SMART" id="SM00382">
    <property type="entry name" value="AAA"/>
    <property type="match status" value="1"/>
</dbReference>
<dbReference type="Proteomes" id="UP000468327">
    <property type="component" value="Unassembled WGS sequence"/>
</dbReference>
<evidence type="ECO:0000256" key="1">
    <source>
        <dbReference type="ARBA" id="ARBA00004429"/>
    </source>
</evidence>
<keyword evidence="6 13" id="KW-0067">ATP-binding</keyword>
<keyword evidence="5" id="KW-0547">Nucleotide-binding</keyword>
<dbReference type="InterPro" id="IPR036640">
    <property type="entry name" value="ABC1_TM_sf"/>
</dbReference>
<evidence type="ECO:0000256" key="10">
    <source>
        <dbReference type="SAM" id="Phobius"/>
    </source>
</evidence>
<dbReference type="PANTHER" id="PTHR43394:SF1">
    <property type="entry name" value="ATP-BINDING CASSETTE SUB-FAMILY B MEMBER 10, MITOCHONDRIAL"/>
    <property type="match status" value="1"/>
</dbReference>
<keyword evidence="8 10" id="KW-0472">Membrane</keyword>
<evidence type="ECO:0000256" key="3">
    <source>
        <dbReference type="ARBA" id="ARBA00022475"/>
    </source>
</evidence>
<dbReference type="GO" id="GO:0016887">
    <property type="term" value="F:ATP hydrolysis activity"/>
    <property type="evidence" value="ECO:0007669"/>
    <property type="project" value="InterPro"/>
</dbReference>
<proteinExistence type="inferred from homology"/>
<protein>
    <submittedName>
        <fullName evidence="13">ATP-binding cassette domain-containing protein</fullName>
    </submittedName>
</protein>
<keyword evidence="4 10" id="KW-0812">Transmembrane</keyword>
<dbReference type="Pfam" id="PF00005">
    <property type="entry name" value="ABC_tran"/>
    <property type="match status" value="1"/>
</dbReference>
<dbReference type="InterPro" id="IPR027417">
    <property type="entry name" value="P-loop_NTPase"/>
</dbReference>
<evidence type="ECO:0000256" key="5">
    <source>
        <dbReference type="ARBA" id="ARBA00022741"/>
    </source>
</evidence>
<dbReference type="Gene3D" id="1.20.1560.10">
    <property type="entry name" value="ABC transporter type 1, transmembrane domain"/>
    <property type="match status" value="1"/>
</dbReference>
<dbReference type="InterPro" id="IPR039421">
    <property type="entry name" value="Type_1_exporter"/>
</dbReference>
<comment type="caution">
    <text evidence="13">The sequence shown here is derived from an EMBL/GenBank/DDBJ whole genome shotgun (WGS) entry which is preliminary data.</text>
</comment>
<keyword evidence="7 10" id="KW-1133">Transmembrane helix</keyword>
<dbReference type="GO" id="GO:0015421">
    <property type="term" value="F:ABC-type oligopeptide transporter activity"/>
    <property type="evidence" value="ECO:0007669"/>
    <property type="project" value="TreeGrafter"/>
</dbReference>
<feature type="transmembrane region" description="Helical" evidence="10">
    <location>
        <begin position="37"/>
        <end position="58"/>
    </location>
</feature>
<organism evidence="13 14">
    <name type="scientific">Gordonibacter urolithinfaciens</name>
    <dbReference type="NCBI Taxonomy" id="1335613"/>
    <lineage>
        <taxon>Bacteria</taxon>
        <taxon>Bacillati</taxon>
        <taxon>Actinomycetota</taxon>
        <taxon>Coriobacteriia</taxon>
        <taxon>Eggerthellales</taxon>
        <taxon>Eggerthellaceae</taxon>
        <taxon>Gordonibacter</taxon>
    </lineage>
</organism>
<keyword evidence="14" id="KW-1185">Reference proteome</keyword>
<dbReference type="AlphaFoldDB" id="A0A6N8II71"/>
<dbReference type="Gene3D" id="3.40.50.300">
    <property type="entry name" value="P-loop containing nucleotide triphosphate hydrolases"/>
    <property type="match status" value="1"/>
</dbReference>
<dbReference type="InterPro" id="IPR011527">
    <property type="entry name" value="ABC1_TM_dom"/>
</dbReference>
<feature type="transmembrane region" description="Helical" evidence="10">
    <location>
        <begin position="268"/>
        <end position="286"/>
    </location>
</feature>
<evidence type="ECO:0000256" key="6">
    <source>
        <dbReference type="ARBA" id="ARBA00022840"/>
    </source>
</evidence>
<comment type="similarity">
    <text evidence="9">Belongs to the ABC transporter superfamily. Siderophore-Fe(3+) uptake transporter (SIUT) (TC 3.A.1.21) family.</text>
</comment>
<dbReference type="PROSITE" id="PS50929">
    <property type="entry name" value="ABC_TM1F"/>
    <property type="match status" value="1"/>
</dbReference>
<dbReference type="FunFam" id="3.40.50.300:FF:000221">
    <property type="entry name" value="Multidrug ABC transporter ATP-binding protein"/>
    <property type="match status" value="1"/>
</dbReference>
<evidence type="ECO:0000256" key="2">
    <source>
        <dbReference type="ARBA" id="ARBA00022448"/>
    </source>
</evidence>
<dbReference type="GO" id="GO:0005886">
    <property type="term" value="C:plasma membrane"/>
    <property type="evidence" value="ECO:0007669"/>
    <property type="project" value="UniProtKB-SubCell"/>
</dbReference>
<feature type="transmembrane region" description="Helical" evidence="10">
    <location>
        <begin position="157"/>
        <end position="175"/>
    </location>
</feature>